<keyword evidence="2" id="KW-1185">Reference proteome</keyword>
<evidence type="ECO:0000313" key="1">
    <source>
        <dbReference type="EMBL" id="BBO34559.1"/>
    </source>
</evidence>
<gene>
    <name evidence="1" type="ORF">PLANPX_4171</name>
</gene>
<dbReference type="AlphaFoldDB" id="A0A5K7XN73"/>
<accession>A0A5K7XN73</accession>
<reference evidence="2" key="1">
    <citation type="submission" date="2019-10" db="EMBL/GenBank/DDBJ databases">
        <title>Lacipirellula parvula gen. nov., sp. nov., representing a lineage of planctomycetes widespread in freshwater anoxic habitats, and description of the family Lacipirellulaceae.</title>
        <authorList>
            <person name="Dedysh S.N."/>
            <person name="Kulichevskaya I.S."/>
            <person name="Beletsky A.V."/>
            <person name="Rakitin A.L."/>
            <person name="Mardanov A.V."/>
            <person name="Ivanova A.A."/>
            <person name="Saltykova V.X."/>
            <person name="Rijpstra W.I.C."/>
            <person name="Sinninghe Damste J.S."/>
            <person name="Ravin N.V."/>
        </authorList>
    </citation>
    <scope>NUCLEOTIDE SEQUENCE [LARGE SCALE GENOMIC DNA]</scope>
    <source>
        <strain evidence="2">PX69</strain>
    </source>
</reference>
<dbReference type="EMBL" id="AP021861">
    <property type="protein sequence ID" value="BBO34559.1"/>
    <property type="molecule type" value="Genomic_DNA"/>
</dbReference>
<protein>
    <submittedName>
        <fullName evidence="1">Uncharacterized protein</fullName>
    </submittedName>
</protein>
<dbReference type="KEGG" id="lpav:PLANPX_4171"/>
<sequence length="96" mass="11001">MDDQADVANFASQIAHRNALGLVVAESFEEEARLHIEDLGLRTLDRETLIERVDIWDPLKQDAAVDAFSYYVCHIEKCMPLITRVRDFLNSIDLPQ</sequence>
<dbReference type="REBASE" id="356055">
    <property type="entry name" value="PbaPX69ORF4172P"/>
</dbReference>
<organism evidence="1 2">
    <name type="scientific">Lacipirellula parvula</name>
    <dbReference type="NCBI Taxonomy" id="2650471"/>
    <lineage>
        <taxon>Bacteria</taxon>
        <taxon>Pseudomonadati</taxon>
        <taxon>Planctomycetota</taxon>
        <taxon>Planctomycetia</taxon>
        <taxon>Pirellulales</taxon>
        <taxon>Lacipirellulaceae</taxon>
        <taxon>Lacipirellula</taxon>
    </lineage>
</organism>
<evidence type="ECO:0000313" key="2">
    <source>
        <dbReference type="Proteomes" id="UP000326837"/>
    </source>
</evidence>
<dbReference type="Proteomes" id="UP000326837">
    <property type="component" value="Chromosome"/>
</dbReference>
<name>A0A5K7XN73_9BACT</name>
<proteinExistence type="predicted"/>